<evidence type="ECO:0000259" key="2">
    <source>
        <dbReference type="Pfam" id="PF11738"/>
    </source>
</evidence>
<comment type="caution">
    <text evidence="3">The sequence shown here is derived from an EMBL/GenBank/DDBJ whole genome shotgun (WGS) entry which is preliminary data.</text>
</comment>
<dbReference type="Gene3D" id="3.30.565.40">
    <property type="entry name" value="Fervidobacterium nodosum Rt17-B1 like"/>
    <property type="match status" value="1"/>
</dbReference>
<dbReference type="EMBL" id="QEWQ01000003">
    <property type="protein sequence ID" value="PWD81256.1"/>
    <property type="molecule type" value="Genomic_DNA"/>
</dbReference>
<dbReference type="Proteomes" id="UP000245020">
    <property type="component" value="Unassembled WGS sequence"/>
</dbReference>
<feature type="domain" description="DUF3298" evidence="2">
    <location>
        <begin position="190"/>
        <end position="256"/>
    </location>
</feature>
<protein>
    <recommendedName>
        <fullName evidence="2">DUF3298 domain-containing protein</fullName>
    </recommendedName>
</protein>
<dbReference type="InterPro" id="IPR021729">
    <property type="entry name" value="DUF3298"/>
</dbReference>
<dbReference type="Pfam" id="PF11738">
    <property type="entry name" value="DUF3298"/>
    <property type="match status" value="1"/>
</dbReference>
<dbReference type="InterPro" id="IPR037126">
    <property type="entry name" value="PdaC/RsiV-like_sf"/>
</dbReference>
<feature type="signal peptide" evidence="1">
    <location>
        <begin position="1"/>
        <end position="36"/>
    </location>
</feature>
<dbReference type="Gene3D" id="3.90.640.20">
    <property type="entry name" value="Heat-shock cognate protein, ATPase"/>
    <property type="match status" value="1"/>
</dbReference>
<evidence type="ECO:0000313" key="4">
    <source>
        <dbReference type="Proteomes" id="UP000245020"/>
    </source>
</evidence>
<keyword evidence="1" id="KW-0732">Signal</keyword>
<organism evidence="3 4">
    <name type="scientific">Ignatzschineria ureiclastica</name>
    <dbReference type="NCBI Taxonomy" id="472582"/>
    <lineage>
        <taxon>Bacteria</taxon>
        <taxon>Pseudomonadati</taxon>
        <taxon>Pseudomonadota</taxon>
        <taxon>Gammaproteobacteria</taxon>
        <taxon>Cardiobacteriales</taxon>
        <taxon>Ignatzschineriaceae</taxon>
        <taxon>Ignatzschineria</taxon>
    </lineage>
</organism>
<proteinExistence type="predicted"/>
<feature type="chain" id="PRO_5015489965" description="DUF3298 domain-containing protein" evidence="1">
    <location>
        <begin position="37"/>
        <end position="277"/>
    </location>
</feature>
<keyword evidence="4" id="KW-1185">Reference proteome</keyword>
<dbReference type="AlphaFoldDB" id="A0A2U2AF30"/>
<sequence>MSPIIFCNHIKPSAMKKRILSLFVPTLLNFSFALQAQIVSPYTITQYQEEACLTNQQNEEECSTIDLSLPIYKDQPWLNTYIIHNLIGDSQFQIDQPIEIQIKQFLSRAIADMIEYDAEYDSIETQLLGQTIIPKGHFQHFFALLNSNETYFKGAAHGNSEQYFYLLDTKTQKIVSLKALLVDAIAEKKLAKLQYNALQQLFKTLEIDIQEHFADDTWQFIPSTNFIPSKAGLTFLYNPYEIAPYALGTIEITVPKEALKGIVKAPFLEMIERWEAP</sequence>
<evidence type="ECO:0000313" key="3">
    <source>
        <dbReference type="EMBL" id="PWD81256.1"/>
    </source>
</evidence>
<accession>A0A2U2AF30</accession>
<reference evidence="4" key="1">
    <citation type="submission" date="2018-05" db="EMBL/GenBank/DDBJ databases">
        <title>Ignatzschineria dubaiensis sp. nov., isolated from necrotic foot tissues of dromedaries (Camelus dromedarius) and associated maggots in Dubai, United Arab Emirates.</title>
        <authorList>
            <person name="Tsang C.C."/>
            <person name="Tang J.Y.M."/>
            <person name="Fong J.Y.H."/>
            <person name="Kinne J."/>
            <person name="Lee H.H."/>
            <person name="Joseph M."/>
            <person name="Jose S."/>
            <person name="Schuster R.K."/>
            <person name="Tang Y."/>
            <person name="Sivakumar S."/>
            <person name="Chen J.H.K."/>
            <person name="Teng J.L.L."/>
            <person name="Lau S.K.P."/>
            <person name="Wernery U."/>
            <person name="Woo P.C.Y."/>
        </authorList>
    </citation>
    <scope>NUCLEOTIDE SEQUENCE [LARGE SCALE GENOMIC DNA]</scope>
    <source>
        <strain evidence="4">KCTC 22644</strain>
    </source>
</reference>
<name>A0A2U2AF30_9GAMM</name>
<gene>
    <name evidence="3" type="ORF">DC083_05035</name>
</gene>
<evidence type="ECO:0000256" key="1">
    <source>
        <dbReference type="SAM" id="SignalP"/>
    </source>
</evidence>